<name>A0ABP0U6V6_9BRYO</name>
<gene>
    <name evidence="13" type="ORF">CSSPTR1EN2_LOCUS10862</name>
</gene>
<evidence type="ECO:0000256" key="7">
    <source>
        <dbReference type="ARBA" id="ARBA00047899"/>
    </source>
</evidence>
<protein>
    <recommendedName>
        <fullName evidence="1">non-specific serine/threonine protein kinase</fullName>
        <ecNumber evidence="1">2.7.11.1</ecNumber>
    </recommendedName>
</protein>
<comment type="catalytic activity">
    <reaction evidence="8">
        <text>L-seryl-[protein] + ATP = O-phospho-L-seryl-[protein] + ADP + H(+)</text>
        <dbReference type="Rhea" id="RHEA:17989"/>
        <dbReference type="Rhea" id="RHEA-COMP:9863"/>
        <dbReference type="Rhea" id="RHEA-COMP:11604"/>
        <dbReference type="ChEBI" id="CHEBI:15378"/>
        <dbReference type="ChEBI" id="CHEBI:29999"/>
        <dbReference type="ChEBI" id="CHEBI:30616"/>
        <dbReference type="ChEBI" id="CHEBI:83421"/>
        <dbReference type="ChEBI" id="CHEBI:456216"/>
        <dbReference type="EC" id="2.7.11.1"/>
    </reaction>
</comment>
<evidence type="ECO:0000256" key="1">
    <source>
        <dbReference type="ARBA" id="ARBA00012513"/>
    </source>
</evidence>
<comment type="catalytic activity">
    <reaction evidence="7">
        <text>L-threonyl-[protein] + ATP = O-phospho-L-threonyl-[protein] + ADP + H(+)</text>
        <dbReference type="Rhea" id="RHEA:46608"/>
        <dbReference type="Rhea" id="RHEA-COMP:11060"/>
        <dbReference type="Rhea" id="RHEA-COMP:11605"/>
        <dbReference type="ChEBI" id="CHEBI:15378"/>
        <dbReference type="ChEBI" id="CHEBI:30013"/>
        <dbReference type="ChEBI" id="CHEBI:30616"/>
        <dbReference type="ChEBI" id="CHEBI:61977"/>
        <dbReference type="ChEBI" id="CHEBI:456216"/>
        <dbReference type="EC" id="2.7.11.1"/>
    </reaction>
</comment>
<dbReference type="PANTHER" id="PTHR48006:SF102">
    <property type="entry name" value="LEUCINE-RICH REPEAT-CONTAINING PROTEIN DDB_G0281931-RELATED"/>
    <property type="match status" value="1"/>
</dbReference>
<evidence type="ECO:0000259" key="12">
    <source>
        <dbReference type="PROSITE" id="PS50011"/>
    </source>
</evidence>
<dbReference type="InterPro" id="IPR011009">
    <property type="entry name" value="Kinase-like_dom_sf"/>
</dbReference>
<keyword evidence="11" id="KW-1133">Transmembrane helix</keyword>
<keyword evidence="11" id="KW-0812">Transmembrane</keyword>
<dbReference type="PROSITE" id="PS50011">
    <property type="entry name" value="PROTEIN_KINASE_DOM"/>
    <property type="match status" value="1"/>
</dbReference>
<dbReference type="EC" id="2.7.11.1" evidence="1"/>
<feature type="domain" description="Protein kinase" evidence="12">
    <location>
        <begin position="1"/>
        <end position="333"/>
    </location>
</feature>
<dbReference type="Gene3D" id="3.30.200.20">
    <property type="entry name" value="Phosphorylase Kinase, domain 1"/>
    <property type="match status" value="1"/>
</dbReference>
<keyword evidence="6 9" id="KW-0067">ATP-binding</keyword>
<evidence type="ECO:0000256" key="4">
    <source>
        <dbReference type="ARBA" id="ARBA00022741"/>
    </source>
</evidence>
<keyword evidence="5" id="KW-0418">Kinase</keyword>
<organism evidence="13 14">
    <name type="scientific">Sphagnum troendelagicum</name>
    <dbReference type="NCBI Taxonomy" id="128251"/>
    <lineage>
        <taxon>Eukaryota</taxon>
        <taxon>Viridiplantae</taxon>
        <taxon>Streptophyta</taxon>
        <taxon>Embryophyta</taxon>
        <taxon>Bryophyta</taxon>
        <taxon>Sphagnophytina</taxon>
        <taxon>Sphagnopsida</taxon>
        <taxon>Sphagnales</taxon>
        <taxon>Sphagnaceae</taxon>
        <taxon>Sphagnum</taxon>
    </lineage>
</organism>
<dbReference type="InterPro" id="IPR051824">
    <property type="entry name" value="LRR_Rcpt-Like_S/T_Kinase"/>
</dbReference>
<keyword evidence="3" id="KW-0808">Transferase</keyword>
<dbReference type="Gene3D" id="1.10.510.10">
    <property type="entry name" value="Transferase(Phosphotransferase) domain 1"/>
    <property type="match status" value="1"/>
</dbReference>
<accession>A0ABP0U6V6</accession>
<evidence type="ECO:0000313" key="14">
    <source>
        <dbReference type="Proteomes" id="UP001497512"/>
    </source>
</evidence>
<dbReference type="InterPro" id="IPR000719">
    <property type="entry name" value="Prot_kinase_dom"/>
</dbReference>
<reference evidence="13" key="1">
    <citation type="submission" date="2024-02" db="EMBL/GenBank/DDBJ databases">
        <authorList>
            <consortium name="ELIXIR-Norway"/>
            <consortium name="Elixir Norway"/>
        </authorList>
    </citation>
    <scope>NUCLEOTIDE SEQUENCE</scope>
</reference>
<sequence>MRTHGSWFRADDYELDIDSVFSKRLEDVAAAAVSADVGFVALPSLFLVAACALSLALYWGAKICAFFWGCFTRWRKLFDAVPSAASSSEIPQPSSDTTTLLAVAPTQQPPLLKSNLAFRYEELRLATDGFSRKNRIGVGGYAKVYKALLPDGKVVAVKKLDGRGKRGDREFRLEIETIGKVKHPNLASNILLDSNFEAKVCDFGLARIVDSSKPHVTSLLAGTRAYIAPEYWKSLKLTVKCDVYGFGVFLLELLTGKDPSKGKNFDLRSWVEARLKEQQQQRSADLFDIRLRKSGLEIYSMLKVLHLALRCTNSSPDQRPSMDEVVEQLSSVYNSLDSDDEENGDDKKAVTCHDHGPVGDGEGIQELDDYSSDHTCRSSDTSATGGGGYGSGSQEIQERHWI</sequence>
<keyword evidence="2" id="KW-0723">Serine/threonine-protein kinase</keyword>
<evidence type="ECO:0000256" key="6">
    <source>
        <dbReference type="ARBA" id="ARBA00022840"/>
    </source>
</evidence>
<evidence type="ECO:0000256" key="5">
    <source>
        <dbReference type="ARBA" id="ARBA00022777"/>
    </source>
</evidence>
<feature type="compositionally biased region" description="Basic and acidic residues" evidence="10">
    <location>
        <begin position="345"/>
        <end position="357"/>
    </location>
</feature>
<evidence type="ECO:0000256" key="9">
    <source>
        <dbReference type="PROSITE-ProRule" id="PRU10141"/>
    </source>
</evidence>
<dbReference type="EMBL" id="OZ019910">
    <property type="protein sequence ID" value="CAK9211632.1"/>
    <property type="molecule type" value="Genomic_DNA"/>
</dbReference>
<keyword evidence="11" id="KW-0472">Membrane</keyword>
<dbReference type="InterPro" id="IPR017441">
    <property type="entry name" value="Protein_kinase_ATP_BS"/>
</dbReference>
<dbReference type="Proteomes" id="UP001497512">
    <property type="component" value="Chromosome 18"/>
</dbReference>
<evidence type="ECO:0000256" key="11">
    <source>
        <dbReference type="SAM" id="Phobius"/>
    </source>
</evidence>
<evidence type="ECO:0000256" key="10">
    <source>
        <dbReference type="SAM" id="MobiDB-lite"/>
    </source>
</evidence>
<keyword evidence="4 9" id="KW-0547">Nucleotide-binding</keyword>
<dbReference type="PROSITE" id="PS00107">
    <property type="entry name" value="PROTEIN_KINASE_ATP"/>
    <property type="match status" value="1"/>
</dbReference>
<feature type="transmembrane region" description="Helical" evidence="11">
    <location>
        <begin position="45"/>
        <end position="68"/>
    </location>
</feature>
<evidence type="ECO:0000256" key="8">
    <source>
        <dbReference type="ARBA" id="ARBA00048679"/>
    </source>
</evidence>
<dbReference type="PANTHER" id="PTHR48006">
    <property type="entry name" value="LEUCINE-RICH REPEAT-CONTAINING PROTEIN DDB_G0281931-RELATED"/>
    <property type="match status" value="1"/>
</dbReference>
<feature type="region of interest" description="Disordered" evidence="10">
    <location>
        <begin position="335"/>
        <end position="402"/>
    </location>
</feature>
<dbReference type="SUPFAM" id="SSF56112">
    <property type="entry name" value="Protein kinase-like (PK-like)"/>
    <property type="match status" value="1"/>
</dbReference>
<evidence type="ECO:0000313" key="13">
    <source>
        <dbReference type="EMBL" id="CAK9211632.1"/>
    </source>
</evidence>
<proteinExistence type="predicted"/>
<evidence type="ECO:0000256" key="2">
    <source>
        <dbReference type="ARBA" id="ARBA00022527"/>
    </source>
</evidence>
<evidence type="ECO:0000256" key="3">
    <source>
        <dbReference type="ARBA" id="ARBA00022679"/>
    </source>
</evidence>
<keyword evidence="14" id="KW-1185">Reference proteome</keyword>
<feature type="binding site" evidence="9">
    <location>
        <position position="159"/>
    </location>
    <ligand>
        <name>ATP</name>
        <dbReference type="ChEBI" id="CHEBI:30616"/>
    </ligand>
</feature>
<dbReference type="Pfam" id="PF00069">
    <property type="entry name" value="Pkinase"/>
    <property type="match status" value="1"/>
</dbReference>